<proteinExistence type="evidence at transcript level"/>
<evidence type="ECO:0000256" key="5">
    <source>
        <dbReference type="ARBA" id="ARBA00023069"/>
    </source>
</evidence>
<dbReference type="CDD" id="cd07302">
    <property type="entry name" value="CHD"/>
    <property type="match status" value="2"/>
</dbReference>
<dbReference type="Pfam" id="PF00211">
    <property type="entry name" value="Guanylate_cyc"/>
    <property type="match status" value="2"/>
</dbReference>
<dbReference type="SMART" id="SM01034">
    <property type="entry name" value="BLUF"/>
    <property type="match status" value="2"/>
</dbReference>
<evidence type="ECO:0000256" key="6">
    <source>
        <dbReference type="ARBA" id="ARBA00023273"/>
    </source>
</evidence>
<dbReference type="FunFam" id="3.30.70.1230:FF:000065">
    <property type="entry name" value="Photoactivated adenylate cyclase subunit alpha-like protein ST"/>
    <property type="match status" value="1"/>
</dbReference>
<dbReference type="AlphaFoldDB" id="Q6L885"/>
<dbReference type="Pfam" id="PF04940">
    <property type="entry name" value="BLUF"/>
    <property type="match status" value="2"/>
</dbReference>
<keyword evidence="10" id="KW-0456">Lyase</keyword>
<dbReference type="FunFam" id="3.30.70.1230:FF:000058">
    <property type="entry name" value="Photoactivated adenylate cyclase subunit beta-like protein FB"/>
    <property type="match status" value="1"/>
</dbReference>
<dbReference type="Gene3D" id="3.80.10.10">
    <property type="entry name" value="Ribonuclease Inhibitor"/>
    <property type="match status" value="1"/>
</dbReference>
<dbReference type="InterPro" id="IPR001054">
    <property type="entry name" value="A/G_cyclase"/>
</dbReference>
<evidence type="ECO:0000259" key="8">
    <source>
        <dbReference type="PROSITE" id="PS50125"/>
    </source>
</evidence>
<evidence type="ECO:0000256" key="1">
    <source>
        <dbReference type="ARBA" id="ARBA00004230"/>
    </source>
</evidence>
<feature type="domain" description="BLUF" evidence="9">
    <location>
        <begin position="467"/>
        <end position="559"/>
    </location>
</feature>
<keyword evidence="3" id="KW-0677">Repeat</keyword>
<sequence>MYILVWKEGQQIKTFQDLEECGQFQTACNISDGQIFSVNVAPTMSKGGESGEQLLRRLMYLSKSTEPEACNAEYLAQMAFVATCVNSTIGVSGFLLYSAPFFFQVIEGTDDDLDWLYAKISRDPRHERCIVLANGPCTGRMYGEWHMKDSHIDNITKHPAIKTILFQIARSFSSMWSYLPKNAANMLLLGKEPNKQAPEPMSVVITFIYLVEFSSILAHPGLTEQCADILEAFVDACVRNIEGTGGQVAKFITGICMAYWPINRAEDAIVGLQQLSEDLAELRSQQPPGSALSLVYSRCGVHYGRALLCNAGFRKADFTLLGDCINTASRITSLSVKLKVPLLLSFEVRCLLGDEMREELENSGLHKVKGRDKPVQVYQFNAPELDSAMVRAKIEQFNPGRYRALCPVKPYDSLSATQKPPIFDDTMRDGHNKLSAAQRRDSLVDRLSLIAKLAFPPSMLAGGDGQLITLTYISQASRPMSRLDLSAIHRVAMRRNESSNISGCLLYVNGLFVQTLEGPKSAVVSLYLKIRQDGRHKDVVTVYMAPLEERVYATALDMTAATEDMLSTFPPLQDVLSQLARSFISLETYVPSTIVRFLTAGNNPRNLQPVSVDVVMLATDICSFTPLSERCSLTEVWTICNTFIDACTSAICNEGGEVIKLIGDCVTAYFPPHAADNAVSACQEIVTFCTHLREAFKDVLDCRSVIACGVGLDFGQVIMAQCGSLGMTEFVVAGEVSARVMEVEALTREAGRAIVVTEPVADRLSSRLRDSGIVPCQEGVDGVPCYGILGPEYELDIVTVKANIYGFHDARAQAALRKADDGTNAPGKSGPAVPSSPKVHHAQGRAGSVASYTPDPNEVLDPRMAEMVFQDMCQHRGDQPSNAILMKLRNAAQDDRLDLGRTLQGPHELGPLTQAIKQLTNLKMVNMSDNFIDDNTIGDLVEACLSMRSLQVLDLSNNPGLTKTIALKRLIKHNPHVREVLLNGTRIAPTEQRKLQSSMNVNRLTASDKGGSHKYDH</sequence>
<dbReference type="PROSITE" id="PS50925">
    <property type="entry name" value="BLUF"/>
    <property type="match status" value="2"/>
</dbReference>
<dbReference type="SUPFAM" id="SSF52047">
    <property type="entry name" value="RNI-like"/>
    <property type="match status" value="1"/>
</dbReference>
<organism evidence="10">
    <name type="scientific">Euglena stellata</name>
    <dbReference type="NCBI Taxonomy" id="38278"/>
    <lineage>
        <taxon>Eukaryota</taxon>
        <taxon>Discoba</taxon>
        <taxon>Euglenozoa</taxon>
        <taxon>Euglenida</taxon>
        <taxon>Spirocuta</taxon>
        <taxon>Euglenophyceae</taxon>
        <taxon>Euglenales</taxon>
        <taxon>Euglenaceae</taxon>
        <taxon>Euglena</taxon>
    </lineage>
</organism>
<keyword evidence="6" id="KW-0966">Cell projection</keyword>
<dbReference type="GO" id="GO:0009882">
    <property type="term" value="F:blue light photoreceptor activity"/>
    <property type="evidence" value="ECO:0007669"/>
    <property type="project" value="InterPro"/>
</dbReference>
<feature type="domain" description="Guanylate cyclase" evidence="8">
    <location>
        <begin position="204"/>
        <end position="332"/>
    </location>
</feature>
<dbReference type="EC" id="4.6.1.1" evidence="10"/>
<comment type="subcellular location">
    <subcellularLocation>
        <location evidence="1">Cell projection</location>
        <location evidence="1">Cilium</location>
        <location evidence="1">Flagellum</location>
    </subcellularLocation>
</comment>
<feature type="region of interest" description="Disordered" evidence="7">
    <location>
        <begin position="818"/>
        <end position="857"/>
    </location>
</feature>
<dbReference type="InterPro" id="IPR029787">
    <property type="entry name" value="Nucleotide_cyclase"/>
</dbReference>
<feature type="region of interest" description="Disordered" evidence="7">
    <location>
        <begin position="994"/>
        <end position="1017"/>
    </location>
</feature>
<dbReference type="Gene3D" id="3.30.70.1230">
    <property type="entry name" value="Nucleotide cyclase"/>
    <property type="match status" value="2"/>
</dbReference>
<accession>Q6L885</accession>
<keyword evidence="4" id="KW-0282">Flagellum</keyword>
<dbReference type="EMBL" id="AB126948">
    <property type="protein sequence ID" value="BAD20733.1"/>
    <property type="molecule type" value="mRNA"/>
</dbReference>
<dbReference type="InterPro" id="IPR007024">
    <property type="entry name" value="BLUF_domain"/>
</dbReference>
<dbReference type="GO" id="GO:0004016">
    <property type="term" value="F:adenylate cyclase activity"/>
    <property type="evidence" value="ECO:0007669"/>
    <property type="project" value="UniProtKB-EC"/>
</dbReference>
<dbReference type="PANTHER" id="PTHR43081:SF1">
    <property type="entry name" value="ADENYLATE CYCLASE, TERMINAL-DIFFERENTIATION SPECIFIC"/>
    <property type="match status" value="1"/>
</dbReference>
<evidence type="ECO:0000259" key="9">
    <source>
        <dbReference type="PROSITE" id="PS50925"/>
    </source>
</evidence>
<dbReference type="FunFam" id="3.30.70.100:FF:000064">
    <property type="entry name" value="Photoactivated adenylate cyclase subunit beta-like protein ST"/>
    <property type="match status" value="1"/>
</dbReference>
<keyword evidence="5" id="KW-0969">Cilium</keyword>
<dbReference type="InterPro" id="IPR050697">
    <property type="entry name" value="Adenylyl/Guanylyl_Cyclase_3/4"/>
</dbReference>
<feature type="compositionally biased region" description="Polar residues" evidence="7">
    <location>
        <begin position="995"/>
        <end position="1005"/>
    </location>
</feature>
<dbReference type="SUPFAM" id="SSF55073">
    <property type="entry name" value="Nucleotide cyclase"/>
    <property type="match status" value="2"/>
</dbReference>
<dbReference type="GO" id="GO:0071949">
    <property type="term" value="F:FAD binding"/>
    <property type="evidence" value="ECO:0007669"/>
    <property type="project" value="InterPro"/>
</dbReference>
<evidence type="ECO:0000256" key="2">
    <source>
        <dbReference type="ARBA" id="ARBA00011103"/>
    </source>
</evidence>
<reference evidence="10" key="1">
    <citation type="journal article" date="2004" name="Photochem. Photobiol. Sci.">
        <title>The origin of photoactivated adenylyl cyclase (PAC), the Euglena blue-light receptor: phylogenetic analysis of orthologues of PAC subunits from several euglenoids and trypanosome-type adenylyl cyclases from Euglena gracilis.</title>
        <authorList>
            <person name="Koumura Y."/>
            <person name="Suzuki T."/>
            <person name="Yoshikawa S."/>
            <person name="Watanabe M."/>
            <person name="Iseki M."/>
        </authorList>
    </citation>
    <scope>NUCLEOTIDE SEQUENCE</scope>
</reference>
<dbReference type="GO" id="GO:0009190">
    <property type="term" value="P:cyclic nucleotide biosynthetic process"/>
    <property type="evidence" value="ECO:0007669"/>
    <property type="project" value="InterPro"/>
</dbReference>
<dbReference type="InterPro" id="IPR036046">
    <property type="entry name" value="Acylphosphatase-like_dom_sf"/>
</dbReference>
<dbReference type="PROSITE" id="PS50125">
    <property type="entry name" value="GUANYLATE_CYCLASE_2"/>
    <property type="match status" value="2"/>
</dbReference>
<protein>
    <submittedName>
        <fullName evidence="10">Putative alpha subunit of photoactivated adenylyl cyclase</fullName>
        <ecNumber evidence="10">4.6.1.1</ecNumber>
    </submittedName>
</protein>
<feature type="domain" description="Guanylate cyclase" evidence="8">
    <location>
        <begin position="615"/>
        <end position="744"/>
    </location>
</feature>
<evidence type="ECO:0000313" key="10">
    <source>
        <dbReference type="EMBL" id="BAD20733.1"/>
    </source>
</evidence>
<dbReference type="Gene3D" id="3.30.70.100">
    <property type="match status" value="2"/>
</dbReference>
<dbReference type="SUPFAM" id="SSF54975">
    <property type="entry name" value="Acylphosphatase/BLUF domain-like"/>
    <property type="match status" value="2"/>
</dbReference>
<evidence type="ECO:0000256" key="7">
    <source>
        <dbReference type="SAM" id="MobiDB-lite"/>
    </source>
</evidence>
<dbReference type="InterPro" id="IPR032675">
    <property type="entry name" value="LRR_dom_sf"/>
</dbReference>
<name>Q6L885_EUGST</name>
<dbReference type="PANTHER" id="PTHR43081">
    <property type="entry name" value="ADENYLATE CYCLASE, TERMINAL-DIFFERENTIATION SPECIFIC-RELATED"/>
    <property type="match status" value="1"/>
</dbReference>
<comment type="subunit">
    <text evidence="2">Heterotetramer of two alpha and two beta subunits.</text>
</comment>
<feature type="domain" description="BLUF" evidence="9">
    <location>
        <begin position="55"/>
        <end position="148"/>
    </location>
</feature>
<dbReference type="GO" id="GO:0031514">
    <property type="term" value="C:motile cilium"/>
    <property type="evidence" value="ECO:0007669"/>
    <property type="project" value="UniProtKB-SubCell"/>
</dbReference>
<evidence type="ECO:0000256" key="3">
    <source>
        <dbReference type="ARBA" id="ARBA00022737"/>
    </source>
</evidence>
<evidence type="ECO:0000256" key="4">
    <source>
        <dbReference type="ARBA" id="ARBA00022846"/>
    </source>
</evidence>